<dbReference type="OrthoDB" id="2687058at2759"/>
<dbReference type="GO" id="GO:0006885">
    <property type="term" value="P:regulation of pH"/>
    <property type="evidence" value="ECO:0007669"/>
    <property type="project" value="TreeGrafter"/>
</dbReference>
<evidence type="ECO:0000259" key="5">
    <source>
        <dbReference type="Pfam" id="PF23259"/>
    </source>
</evidence>
<keyword evidence="3" id="KW-0630">Potassium</keyword>
<dbReference type="GO" id="GO:0098662">
    <property type="term" value="P:inorganic cation transmembrane transport"/>
    <property type="evidence" value="ECO:0007669"/>
    <property type="project" value="TreeGrafter"/>
</dbReference>
<evidence type="ECO:0000313" key="6">
    <source>
        <dbReference type="EMBL" id="PQM40594.1"/>
    </source>
</evidence>
<dbReference type="EMBL" id="PJQY01003057">
    <property type="protein sequence ID" value="PQM40594.1"/>
    <property type="molecule type" value="Genomic_DNA"/>
</dbReference>
<protein>
    <submittedName>
        <fullName evidence="6">Cation/H(+) antiporter 15</fullName>
    </submittedName>
</protein>
<comment type="caution">
    <text evidence="6">The sequence shown here is derived from an EMBL/GenBank/DDBJ whole genome shotgun (WGS) entry which is preliminary data.</text>
</comment>
<organism evidence="6 7">
    <name type="scientific">Prunus yedoensis var. nudiflora</name>
    <dbReference type="NCBI Taxonomy" id="2094558"/>
    <lineage>
        <taxon>Eukaryota</taxon>
        <taxon>Viridiplantae</taxon>
        <taxon>Streptophyta</taxon>
        <taxon>Embryophyta</taxon>
        <taxon>Tracheophyta</taxon>
        <taxon>Spermatophyta</taxon>
        <taxon>Magnoliopsida</taxon>
        <taxon>eudicotyledons</taxon>
        <taxon>Gunneridae</taxon>
        <taxon>Pentapetalae</taxon>
        <taxon>rosids</taxon>
        <taxon>fabids</taxon>
        <taxon>Rosales</taxon>
        <taxon>Rosaceae</taxon>
        <taxon>Amygdaloideae</taxon>
        <taxon>Amygdaleae</taxon>
        <taxon>Prunus</taxon>
    </lineage>
</organism>
<dbReference type="Pfam" id="PF23259">
    <property type="entry name" value="CHX17_C"/>
    <property type="match status" value="1"/>
</dbReference>
<keyword evidence="4" id="KW-0406">Ion transport</keyword>
<evidence type="ECO:0000313" key="7">
    <source>
        <dbReference type="Proteomes" id="UP000250321"/>
    </source>
</evidence>
<feature type="domain" description="Cation/H(+) antiporter C-terminal" evidence="5">
    <location>
        <begin position="20"/>
        <end position="55"/>
    </location>
</feature>
<keyword evidence="2" id="KW-0633">Potassium transport</keyword>
<evidence type="ECO:0000256" key="1">
    <source>
        <dbReference type="ARBA" id="ARBA00022448"/>
    </source>
</evidence>
<dbReference type="STRING" id="2094558.A0A314UVN0"/>
<dbReference type="InterPro" id="IPR050794">
    <property type="entry name" value="CPA2_transporter"/>
</dbReference>
<sequence length="103" mass="12021">MSHMTESYKYTSQSYRHCAMFFIGGADDREALTYAWKMAGNPRVNLKVVRFIVIPNNNNNETDPKVMEDSGREKQIDELYVDEFRLKSKHNPNIQFLEEAVNS</sequence>
<gene>
    <name evidence="6" type="ORF">Pyn_36568</name>
</gene>
<keyword evidence="1" id="KW-0813">Transport</keyword>
<evidence type="ECO:0000256" key="2">
    <source>
        <dbReference type="ARBA" id="ARBA00022538"/>
    </source>
</evidence>
<accession>A0A314UVN0</accession>
<reference evidence="6 7" key="1">
    <citation type="submission" date="2018-02" db="EMBL/GenBank/DDBJ databases">
        <title>Draft genome of wild Prunus yedoensis var. nudiflora.</title>
        <authorList>
            <person name="Baek S."/>
            <person name="Kim J.-H."/>
            <person name="Choi K."/>
            <person name="Kim G.-B."/>
            <person name="Cho A."/>
            <person name="Jang H."/>
            <person name="Shin C.-H."/>
            <person name="Yu H.-J."/>
            <person name="Mun J.-H."/>
        </authorList>
    </citation>
    <scope>NUCLEOTIDE SEQUENCE [LARGE SCALE GENOMIC DNA]</scope>
    <source>
        <strain evidence="7">cv. Jeju island</strain>
        <tissue evidence="6">Leaf</tissue>
    </source>
</reference>
<name>A0A314UVN0_PRUYE</name>
<dbReference type="PANTHER" id="PTHR32468">
    <property type="entry name" value="CATION/H + ANTIPORTER"/>
    <property type="match status" value="1"/>
</dbReference>
<evidence type="ECO:0000256" key="3">
    <source>
        <dbReference type="ARBA" id="ARBA00022958"/>
    </source>
</evidence>
<dbReference type="AlphaFoldDB" id="A0A314UVN0"/>
<dbReference type="GO" id="GO:0006813">
    <property type="term" value="P:potassium ion transport"/>
    <property type="evidence" value="ECO:0007669"/>
    <property type="project" value="UniProtKB-KW"/>
</dbReference>
<proteinExistence type="predicted"/>
<evidence type="ECO:0000256" key="4">
    <source>
        <dbReference type="ARBA" id="ARBA00023065"/>
    </source>
</evidence>
<dbReference type="GO" id="GO:0012505">
    <property type="term" value="C:endomembrane system"/>
    <property type="evidence" value="ECO:0007669"/>
    <property type="project" value="TreeGrafter"/>
</dbReference>
<dbReference type="InterPro" id="IPR057290">
    <property type="entry name" value="CHX17_C"/>
</dbReference>
<dbReference type="PANTHER" id="PTHR32468:SF74">
    <property type="entry name" value="CATION_H(+) ANTIPORTER 21-RELATED"/>
    <property type="match status" value="1"/>
</dbReference>
<dbReference type="Proteomes" id="UP000250321">
    <property type="component" value="Unassembled WGS sequence"/>
</dbReference>
<keyword evidence="7" id="KW-1185">Reference proteome</keyword>